<reference evidence="6 7" key="1">
    <citation type="submission" date="2024-02" db="EMBL/GenBank/DDBJ databases">
        <authorList>
            <person name="Chen Y."/>
            <person name="Shah S."/>
            <person name="Dougan E. K."/>
            <person name="Thang M."/>
            <person name="Chan C."/>
        </authorList>
    </citation>
    <scope>NUCLEOTIDE SEQUENCE [LARGE SCALE GENOMIC DNA]</scope>
</reference>
<feature type="coiled-coil region" evidence="2">
    <location>
        <begin position="676"/>
        <end position="703"/>
    </location>
</feature>
<evidence type="ECO:0000256" key="2">
    <source>
        <dbReference type="SAM" id="Coils"/>
    </source>
</evidence>
<dbReference type="Pfam" id="PF00350">
    <property type="entry name" value="Dynamin_N"/>
    <property type="match status" value="1"/>
</dbReference>
<dbReference type="SUPFAM" id="SSF54518">
    <property type="entry name" value="Tubby C-terminal domain-like"/>
    <property type="match status" value="1"/>
</dbReference>
<dbReference type="EMBL" id="CAXAMM010044406">
    <property type="protein sequence ID" value="CAK9114580.1"/>
    <property type="molecule type" value="Genomic_DNA"/>
</dbReference>
<dbReference type="CDD" id="cd00603">
    <property type="entry name" value="IPT_PCSR"/>
    <property type="match status" value="1"/>
</dbReference>
<dbReference type="InterPro" id="IPR045063">
    <property type="entry name" value="Dynamin_N"/>
</dbReference>
<dbReference type="SUPFAM" id="SSF52540">
    <property type="entry name" value="P-loop containing nucleoside triphosphate hydrolases"/>
    <property type="match status" value="1"/>
</dbReference>
<dbReference type="Pfam" id="PF01167">
    <property type="entry name" value="Tub"/>
    <property type="match status" value="1"/>
</dbReference>
<dbReference type="InterPro" id="IPR025659">
    <property type="entry name" value="Tubby-like_C"/>
</dbReference>
<dbReference type="InterPro" id="IPR000007">
    <property type="entry name" value="Tubby_C"/>
</dbReference>
<evidence type="ECO:0000256" key="1">
    <source>
        <dbReference type="ARBA" id="ARBA00007129"/>
    </source>
</evidence>
<evidence type="ECO:0000259" key="5">
    <source>
        <dbReference type="Pfam" id="PF01167"/>
    </source>
</evidence>
<organism evidence="6 7">
    <name type="scientific">Durusdinium trenchii</name>
    <dbReference type="NCBI Taxonomy" id="1381693"/>
    <lineage>
        <taxon>Eukaryota</taxon>
        <taxon>Sar</taxon>
        <taxon>Alveolata</taxon>
        <taxon>Dinophyceae</taxon>
        <taxon>Suessiales</taxon>
        <taxon>Symbiodiniaceae</taxon>
        <taxon>Durusdinium</taxon>
    </lineage>
</organism>
<dbReference type="Proteomes" id="UP001642464">
    <property type="component" value="Unassembled WGS sequence"/>
</dbReference>
<evidence type="ECO:0000259" key="4">
    <source>
        <dbReference type="Pfam" id="PF00350"/>
    </source>
</evidence>
<proteinExistence type="inferred from homology"/>
<dbReference type="PANTHER" id="PTHR16517:SF7">
    <property type="entry name" value="PROTEIN KING TUBBY"/>
    <property type="match status" value="1"/>
</dbReference>
<dbReference type="Gene3D" id="3.40.50.300">
    <property type="entry name" value="P-loop containing nucleotide triphosphate hydrolases"/>
    <property type="match status" value="2"/>
</dbReference>
<name>A0ABP0SQ96_9DINO</name>
<evidence type="ECO:0000313" key="6">
    <source>
        <dbReference type="EMBL" id="CAK9114580.1"/>
    </source>
</evidence>
<protein>
    <submittedName>
        <fullName evidence="6">Tubby protein homolog</fullName>
    </submittedName>
</protein>
<feature type="domain" description="Tubby C-terminal" evidence="5">
    <location>
        <begin position="1520"/>
        <end position="1731"/>
    </location>
</feature>
<dbReference type="Gene3D" id="3.20.90.10">
    <property type="entry name" value="Tubby Protein, Chain A"/>
    <property type="match status" value="1"/>
</dbReference>
<evidence type="ECO:0000313" key="7">
    <source>
        <dbReference type="Proteomes" id="UP001642464"/>
    </source>
</evidence>
<dbReference type="InterPro" id="IPR027417">
    <property type="entry name" value="P-loop_NTPase"/>
</dbReference>
<accession>A0ABP0SQ96</accession>
<sequence>MAGLGPTERRSESPNIETLLEELQKFGLAEEDLQMLQAKSESKNLTVAVLALMKAGKSSLLNAMLGQEFCPATVEPQTAALLRIQHDVERTQGLLLDGTGTTLAEGRANILQELKTQNDRRRQAAQISTIPEDLQVQESQEELPSAEGTYILQGSSHGTVSIHAVADRATSCVLVLTLWHKPTKATQYFGLLYTGPTLKPKRGKDYTVLVRGSDAARYRSKLWSVVVQFEAGGLQFRMMCWPAGTCFWPATSALKSSSPPCILRAECIHGDPTGWFSSQKGVATYTDWGFEEKADSPISVGDKFAVQAVRFWQNWLQDCDGHYMRLFSSLGSIQFRFLTADDSPVWQERVQVCHNGQWHDGTVTCVSDWRYTVETDSGSLIEEVEAHSLLPLPVSPSECKWEKADEHDDLQAQAHLQQSSSCLTLHAPVLSFDSCASLGLSGSFTLMDTPGPNEAQAALKVELKLAIESADVIIYLLDYTKIGSTDEQQMFDQLRESCEAMISKQSSRFWFLLNKIDEKKEVDDIDKIKDFVSQRIRKMLKDIPIHPHQIVPISAKKAYFGRQAQFSEGERLHKDPEFRQEFEKIAFGESANSLKDSIPPEVFTMLATQAAESMVKGSEICSFEEQVLHSIMKDKERIMAEKLCDAAVSILDVVDNSAHFELAALGATQNTLTKRVEKGKALVERLKKQLMAMEKDIADKNHEENFEQIVAAAIDKMFGNAKKMIDFLFDARSLQELEVGLRVWVQLWGEDGKLKVPAKFKSREEAERFVQSQNTKLQSMLHQFCQYECKGMAIELNEASGKLQDDVRRAARPVLEFMLKEAGSMLDLNMKTESFRFQHVADTNVEELLKMGARHESLFNENTTKVQRSRIEKAPWYFLGLFRWGTYDKQIPYIAKVVDSHSVKGSSLKKLWKQHIGLAREEMHKLIMSGIKQVISYELKHAKDHIHHRCNELLTIISENHDRYELDCEAASSRKTELLAKCKRCSEILNYVKAVRKECGLVCNDSSSTEDTDLGEPTCTSCSEQGGEEDPPISPLCGPCDHAIDLQWEGDEEPFCVLIDGKPCASQGNGSLRSPKLPSHCGQFDVEIQWKRSLPMTAYSGAFTTHFPGEICSIEPSRGPTRGGFKVVCTTTDMVAPISELSIGGRPCQLCDVAPSTTTTAAFILPLRFPEGPAKVEVRSKNGNMVCQEGAFVFHPAQEFDKDTMGEAVEVCSQGQSARRVKEAMHGVCLGRPMQMGKNGYEFTISVDAFDPTATGRVLAVGFYNGDEPAYVARQEEAKTCAGCVIGSHCYQDGVGHHVTPKPGARIFQDMKESSKIRAVWSHSESEESSFQVFLDGLRVMHEKVKPPKGTIRPLVDLQGHARQDLDLRAAGRGDIEDLEIVEVETIGGKAQAWQVVDGPSHGYPRTEDQVPGLAFDRPRTSSITSWHMTDVDEEAIAPSSPQVEPTNSNPSVEAAKESEEQDPAAKRKARRRRNSEFFDKVLLLPALSTLMSRHHFASQRLGHGTLQGRVQVLRAAGGLKRPRYGLYVTPPCAEEVLLIAAERQTQLKLGPYYVLSSNGLDFDRESPCFLGRLSGNAMCTHYLLHGQRISGSLREELAALRFRKPTDAPRRMHVVLPDGTASFSSRGGQEGQLLAAAEGTMPRHQFRYMVNSSPTWDANRKVYRMNFHNRVHRASSKNFQLLKADSSFKAEMPESLAMQFGRIDETGFSFDAAWPLSPMQAFAIALSVFDDRVYEALRVYY</sequence>
<gene>
    <name evidence="6" type="ORF">SCF082_LOCUS53065</name>
</gene>
<keyword evidence="2" id="KW-0175">Coiled coil</keyword>
<keyword evidence="7" id="KW-1185">Reference proteome</keyword>
<dbReference type="PRINTS" id="PR01573">
    <property type="entry name" value="SUPERTUBBY"/>
</dbReference>
<evidence type="ECO:0000256" key="3">
    <source>
        <dbReference type="SAM" id="MobiDB-lite"/>
    </source>
</evidence>
<comment type="caution">
    <text evidence="6">The sequence shown here is derived from an EMBL/GenBank/DDBJ whole genome shotgun (WGS) entry which is preliminary data.</text>
</comment>
<feature type="compositionally biased region" description="Polar residues" evidence="3">
    <location>
        <begin position="1440"/>
        <end position="1452"/>
    </location>
</feature>
<dbReference type="PANTHER" id="PTHR16517">
    <property type="entry name" value="TUBBY-RELATED"/>
    <property type="match status" value="1"/>
</dbReference>
<feature type="region of interest" description="Disordered" evidence="3">
    <location>
        <begin position="1437"/>
        <end position="1472"/>
    </location>
</feature>
<comment type="similarity">
    <text evidence="1">Belongs to the TUB family.</text>
</comment>
<feature type="domain" description="Dynamin N-terminal" evidence="4">
    <location>
        <begin position="47"/>
        <end position="133"/>
    </location>
</feature>